<keyword evidence="4" id="KW-0274">FAD</keyword>
<evidence type="ECO:0000256" key="3">
    <source>
        <dbReference type="ARBA" id="ARBA00022630"/>
    </source>
</evidence>
<keyword evidence="6" id="KW-0560">Oxidoreductase</keyword>
<evidence type="ECO:0000256" key="1">
    <source>
        <dbReference type="ARBA" id="ARBA00001974"/>
    </source>
</evidence>
<dbReference type="EMBL" id="JAVRRF010000018">
    <property type="protein sequence ID" value="KAK5056395.1"/>
    <property type="molecule type" value="Genomic_DNA"/>
</dbReference>
<keyword evidence="3" id="KW-0285">Flavoprotein</keyword>
<dbReference type="PANTHER" id="PTHR43098">
    <property type="entry name" value="L-ORNITHINE N(5)-MONOOXYGENASE-RELATED"/>
    <property type="match status" value="1"/>
</dbReference>
<evidence type="ECO:0000313" key="9">
    <source>
        <dbReference type="Proteomes" id="UP001345691"/>
    </source>
</evidence>
<comment type="similarity">
    <text evidence="2">Belongs to the FAD-binding monooxygenase family.</text>
</comment>
<dbReference type="Proteomes" id="UP001345691">
    <property type="component" value="Unassembled WGS sequence"/>
</dbReference>
<evidence type="ECO:0000256" key="6">
    <source>
        <dbReference type="ARBA" id="ARBA00023002"/>
    </source>
</evidence>
<dbReference type="InterPro" id="IPR050775">
    <property type="entry name" value="FAD-binding_Monooxygenases"/>
</dbReference>
<evidence type="ECO:0000256" key="7">
    <source>
        <dbReference type="ARBA" id="ARBA00023033"/>
    </source>
</evidence>
<comment type="caution">
    <text evidence="8">The sequence shown here is derived from an EMBL/GenBank/DDBJ whole genome shotgun (WGS) entry which is preliminary data.</text>
</comment>
<dbReference type="SUPFAM" id="SSF51905">
    <property type="entry name" value="FAD/NAD(P)-binding domain"/>
    <property type="match status" value="1"/>
</dbReference>
<dbReference type="Pfam" id="PF13450">
    <property type="entry name" value="NAD_binding_8"/>
    <property type="match status" value="1"/>
</dbReference>
<gene>
    <name evidence="8" type="ORF">LTR69_007936</name>
</gene>
<protein>
    <recommendedName>
        <fullName evidence="10">FAD/NAD(P)-binding domain-containing protein</fullName>
    </recommendedName>
</protein>
<dbReference type="InterPro" id="IPR036188">
    <property type="entry name" value="FAD/NAD-bd_sf"/>
</dbReference>
<keyword evidence="9" id="KW-1185">Reference proteome</keyword>
<sequence length="656" mass="74394">MATAPPLVLAPELTDPLGAEGKDLKVPQLETSNHLNTAGGKTSTWLSPAIQKADVEANSIPFDPASLQAKYHAERDKRLAANPDGLDQYISIDKEDPLFRSYLDDPYIREPIRRDPIQQETEVLIIGGGFGGQLVAARLIEQGVTDISIVEKGGDFGGTWYWNRYPGAQCDIESYVYMPLLHETGYVPTEKYAKCDELLRHAQMLGRHMGLYERTLFQTEVKRLVWEEATDRWLVHTDRNDSIKARFVVSASGPLHRPKIPGLRGLRTFRGHSFHTTRWDYSYTGGNNYGDLKKLADKRVGIIGTGATSVQVVPRLGEWARELFVFQRTPSSVDIRDNRPTDPEWVKSLGEGWQKERMDNFNIVVNGGYQPVDLVADGWTDIFRKLTFQEADLKNASVDMVKLAKRRQMYDFEKMEQIRTRVDSIVKDPVTAKKLKPYYNQFCKRPCFHDEYLQTFNRPNVTLIDTDGKGVQAITEKGLIANGKEYELDCIIWATGFDLVGEWSHRNGYDIIGEKGQALSDKWRDGMSTLHGWITHGFPNCCFISVAQAAFTPNVIHVTDEQARHFAYVISEAKKRDVKTFQPTQEAENSWVDTIVELSKLKDEFNRECTPGYYNNEGKPSMAAARNANYGAGPLKFFELMAQWRDKGDLAGLMLR</sequence>
<dbReference type="Gene3D" id="3.50.50.60">
    <property type="entry name" value="FAD/NAD(P)-binding domain"/>
    <property type="match status" value="2"/>
</dbReference>
<evidence type="ECO:0000313" key="8">
    <source>
        <dbReference type="EMBL" id="KAK5056395.1"/>
    </source>
</evidence>
<comment type="cofactor">
    <cofactor evidence="1">
        <name>FAD</name>
        <dbReference type="ChEBI" id="CHEBI:57692"/>
    </cofactor>
</comment>
<accession>A0ABR0J5B8</accession>
<dbReference type="PANTHER" id="PTHR43098:SF4">
    <property type="entry name" value="BLR3857 PROTEIN"/>
    <property type="match status" value="1"/>
</dbReference>
<keyword evidence="7" id="KW-0503">Monooxygenase</keyword>
<proteinExistence type="inferred from homology"/>
<keyword evidence="5" id="KW-0521">NADP</keyword>
<evidence type="ECO:0008006" key="10">
    <source>
        <dbReference type="Google" id="ProtNLM"/>
    </source>
</evidence>
<evidence type="ECO:0000256" key="5">
    <source>
        <dbReference type="ARBA" id="ARBA00022857"/>
    </source>
</evidence>
<evidence type="ECO:0000256" key="2">
    <source>
        <dbReference type="ARBA" id="ARBA00010139"/>
    </source>
</evidence>
<evidence type="ECO:0000256" key="4">
    <source>
        <dbReference type="ARBA" id="ARBA00022827"/>
    </source>
</evidence>
<organism evidence="8 9">
    <name type="scientific">Exophiala sideris</name>
    <dbReference type="NCBI Taxonomy" id="1016849"/>
    <lineage>
        <taxon>Eukaryota</taxon>
        <taxon>Fungi</taxon>
        <taxon>Dikarya</taxon>
        <taxon>Ascomycota</taxon>
        <taxon>Pezizomycotina</taxon>
        <taxon>Eurotiomycetes</taxon>
        <taxon>Chaetothyriomycetidae</taxon>
        <taxon>Chaetothyriales</taxon>
        <taxon>Herpotrichiellaceae</taxon>
        <taxon>Exophiala</taxon>
    </lineage>
</organism>
<name>A0ABR0J5B8_9EURO</name>
<reference evidence="8 9" key="1">
    <citation type="submission" date="2023-08" db="EMBL/GenBank/DDBJ databases">
        <title>Black Yeasts Isolated from many extreme environments.</title>
        <authorList>
            <person name="Coleine C."/>
            <person name="Stajich J.E."/>
            <person name="Selbmann L."/>
        </authorList>
    </citation>
    <scope>NUCLEOTIDE SEQUENCE [LARGE SCALE GENOMIC DNA]</scope>
    <source>
        <strain evidence="8 9">CCFEE 6328</strain>
    </source>
</reference>